<comment type="caution">
    <text evidence="2">The sequence shown here is derived from an EMBL/GenBank/DDBJ whole genome shotgun (WGS) entry which is preliminary data.</text>
</comment>
<keyword evidence="3" id="KW-1185">Reference proteome</keyword>
<evidence type="ECO:0000256" key="1">
    <source>
        <dbReference type="SAM" id="MobiDB-lite"/>
    </source>
</evidence>
<reference evidence="2 3" key="1">
    <citation type="journal article" date="2015" name="Genome Announc.">
        <title>Expanding the biotechnology potential of lactobacilli through comparative genomics of 213 strains and associated genera.</title>
        <authorList>
            <person name="Sun Z."/>
            <person name="Harris H.M."/>
            <person name="McCann A."/>
            <person name="Guo C."/>
            <person name="Argimon S."/>
            <person name="Zhang W."/>
            <person name="Yang X."/>
            <person name="Jeffery I.B."/>
            <person name="Cooney J.C."/>
            <person name="Kagawa T.F."/>
            <person name="Liu W."/>
            <person name="Song Y."/>
            <person name="Salvetti E."/>
            <person name="Wrobel A."/>
            <person name="Rasinkangas P."/>
            <person name="Parkhill J."/>
            <person name="Rea M.C."/>
            <person name="O'Sullivan O."/>
            <person name="Ritari J."/>
            <person name="Douillard F.P."/>
            <person name="Paul Ross R."/>
            <person name="Yang R."/>
            <person name="Briner A.E."/>
            <person name="Felis G.E."/>
            <person name="de Vos W.M."/>
            <person name="Barrangou R."/>
            <person name="Klaenhammer T.R."/>
            <person name="Caufield P.W."/>
            <person name="Cui Y."/>
            <person name="Zhang H."/>
            <person name="O'Toole P.W."/>
        </authorList>
    </citation>
    <scope>NUCLEOTIDE SEQUENCE [LARGE SCALE GENOMIC DNA]</scope>
    <source>
        <strain evidence="2 3">DSM 7090</strain>
    </source>
</reference>
<accession>A0ABR5Q0N4</accession>
<feature type="compositionally biased region" description="Basic residues" evidence="1">
    <location>
        <begin position="58"/>
        <end position="67"/>
    </location>
</feature>
<protein>
    <submittedName>
        <fullName evidence="2">Uncharacterized protein</fullName>
    </submittedName>
</protein>
<gene>
    <name evidence="2" type="ORF">IV60_GL000829</name>
</gene>
<name>A0ABR5Q0N4_9ACTN</name>
<organism evidence="2 3">
    <name type="scientific">Lancefieldella rimae</name>
    <dbReference type="NCBI Taxonomy" id="1383"/>
    <lineage>
        <taxon>Bacteria</taxon>
        <taxon>Bacillati</taxon>
        <taxon>Actinomycetota</taxon>
        <taxon>Coriobacteriia</taxon>
        <taxon>Coriobacteriales</taxon>
        <taxon>Atopobiaceae</taxon>
        <taxon>Lancefieldella</taxon>
    </lineage>
</organism>
<dbReference type="RefSeq" id="WP_003148957.1">
    <property type="nucleotide sequence ID" value="NZ_CAUPIQ010000005.1"/>
</dbReference>
<feature type="region of interest" description="Disordered" evidence="1">
    <location>
        <begin position="33"/>
        <end position="104"/>
    </location>
</feature>
<feature type="compositionally biased region" description="Basic and acidic residues" evidence="1">
    <location>
        <begin position="87"/>
        <end position="104"/>
    </location>
</feature>
<dbReference type="EMBL" id="JQCP01000002">
    <property type="protein sequence ID" value="KRO02393.1"/>
    <property type="molecule type" value="Genomic_DNA"/>
</dbReference>
<proteinExistence type="predicted"/>
<evidence type="ECO:0000313" key="3">
    <source>
        <dbReference type="Proteomes" id="UP000051927"/>
    </source>
</evidence>
<sequence length="104" mass="11805">MDVDCMKDGLAKRNPASRKIPLDATAIDASEKPMGFSLDAQMQDKSPLEKPKSSQTSTKKKLVKKSAPKQSEFIRAENEDDDGYDPYSDRRPEVEPLFERDPWM</sequence>
<dbReference type="Proteomes" id="UP000051927">
    <property type="component" value="Unassembled WGS sequence"/>
</dbReference>
<evidence type="ECO:0000313" key="2">
    <source>
        <dbReference type="EMBL" id="KRO02393.1"/>
    </source>
</evidence>